<dbReference type="RefSeq" id="WP_260559039.1">
    <property type="nucleotide sequence ID" value="NZ_BAABEC010000059.1"/>
</dbReference>
<accession>A0ABY5YCG2</accession>
<proteinExistence type="predicted"/>
<evidence type="ECO:0000313" key="2">
    <source>
        <dbReference type="Proteomes" id="UP001060261"/>
    </source>
</evidence>
<keyword evidence="2" id="KW-1185">Reference proteome</keyword>
<protein>
    <submittedName>
        <fullName evidence="1">Uncharacterized protein</fullName>
    </submittedName>
</protein>
<dbReference type="EMBL" id="CP104213">
    <property type="protein sequence ID" value="UWX62744.1"/>
    <property type="molecule type" value="Genomic_DNA"/>
</dbReference>
<dbReference type="Proteomes" id="UP001060261">
    <property type="component" value="Chromosome"/>
</dbReference>
<reference evidence="1" key="1">
    <citation type="submission" date="2022-09" db="EMBL/GenBank/DDBJ databases">
        <title>genome sequence of Deinococcus rubellus.</title>
        <authorList>
            <person name="Srinivasan S."/>
        </authorList>
    </citation>
    <scope>NUCLEOTIDE SEQUENCE</scope>
    <source>
        <strain evidence="1">Ant6</strain>
    </source>
</reference>
<gene>
    <name evidence="1" type="ORF">N0D28_08155</name>
</gene>
<evidence type="ECO:0000313" key="1">
    <source>
        <dbReference type="EMBL" id="UWX62744.1"/>
    </source>
</evidence>
<name>A0ABY5YCG2_9DEIO</name>
<organism evidence="1 2">
    <name type="scientific">Deinococcus rubellus</name>
    <dbReference type="NCBI Taxonomy" id="1889240"/>
    <lineage>
        <taxon>Bacteria</taxon>
        <taxon>Thermotogati</taxon>
        <taxon>Deinococcota</taxon>
        <taxon>Deinococci</taxon>
        <taxon>Deinococcales</taxon>
        <taxon>Deinococcaceae</taxon>
        <taxon>Deinococcus</taxon>
    </lineage>
</organism>
<sequence>MSAPIYTADILSDEWGGFEVAQITVENCVLPICLSLPRTAVEGAAAGADLVMASKFLTAREARLLAAHLIEAAQAAEGAASVPMTREQQAFEAAVRG</sequence>